<name>A0A3P6DZR0_BRAOL</name>
<sequence>MALVESVNVFDDVVSTRSELLIILFAASNCRKFLSVLRSG</sequence>
<evidence type="ECO:0000313" key="1">
    <source>
        <dbReference type="EMBL" id="VDD27535.1"/>
    </source>
</evidence>
<accession>A0A3P6DZR0</accession>
<protein>
    <submittedName>
        <fullName evidence="1">Uncharacterized protein</fullName>
    </submittedName>
</protein>
<proteinExistence type="predicted"/>
<gene>
    <name evidence="1" type="ORF">BOLC2T12514H</name>
</gene>
<dbReference type="AlphaFoldDB" id="A0A3P6DZR0"/>
<dbReference type="EMBL" id="LR031874">
    <property type="protein sequence ID" value="VDD27535.1"/>
    <property type="molecule type" value="Genomic_DNA"/>
</dbReference>
<organism evidence="1">
    <name type="scientific">Brassica oleracea</name>
    <name type="common">Wild cabbage</name>
    <dbReference type="NCBI Taxonomy" id="3712"/>
    <lineage>
        <taxon>Eukaryota</taxon>
        <taxon>Viridiplantae</taxon>
        <taxon>Streptophyta</taxon>
        <taxon>Embryophyta</taxon>
        <taxon>Tracheophyta</taxon>
        <taxon>Spermatophyta</taxon>
        <taxon>Magnoliopsida</taxon>
        <taxon>eudicotyledons</taxon>
        <taxon>Gunneridae</taxon>
        <taxon>Pentapetalae</taxon>
        <taxon>rosids</taxon>
        <taxon>malvids</taxon>
        <taxon>Brassicales</taxon>
        <taxon>Brassicaceae</taxon>
        <taxon>Brassiceae</taxon>
        <taxon>Brassica</taxon>
    </lineage>
</organism>
<reference evidence="1" key="1">
    <citation type="submission" date="2018-11" db="EMBL/GenBank/DDBJ databases">
        <authorList>
            <consortium name="Genoscope - CEA"/>
            <person name="William W."/>
        </authorList>
    </citation>
    <scope>NUCLEOTIDE SEQUENCE</scope>
</reference>